<feature type="transmembrane region" description="Helical" evidence="1">
    <location>
        <begin position="66"/>
        <end position="87"/>
    </location>
</feature>
<feature type="transmembrane region" description="Helical" evidence="1">
    <location>
        <begin position="28"/>
        <end position="54"/>
    </location>
</feature>
<evidence type="ECO:0000256" key="1">
    <source>
        <dbReference type="SAM" id="Phobius"/>
    </source>
</evidence>
<dbReference type="AlphaFoldDB" id="A0AAV7JMY3"/>
<dbReference type="EMBL" id="JAKMXF010000312">
    <property type="protein sequence ID" value="KAI6650266.1"/>
    <property type="molecule type" value="Genomic_DNA"/>
</dbReference>
<accession>A0AAV7JMY3</accession>
<organism evidence="2 3">
    <name type="scientific">Oopsacas minuta</name>
    <dbReference type="NCBI Taxonomy" id="111878"/>
    <lineage>
        <taxon>Eukaryota</taxon>
        <taxon>Metazoa</taxon>
        <taxon>Porifera</taxon>
        <taxon>Hexactinellida</taxon>
        <taxon>Hexasterophora</taxon>
        <taxon>Lyssacinosida</taxon>
        <taxon>Leucopsacidae</taxon>
        <taxon>Oopsacas</taxon>
    </lineage>
</organism>
<keyword evidence="1" id="KW-1133">Transmembrane helix</keyword>
<keyword evidence="1" id="KW-0472">Membrane</keyword>
<feature type="transmembrane region" description="Helical" evidence="1">
    <location>
        <begin position="99"/>
        <end position="125"/>
    </location>
</feature>
<protein>
    <submittedName>
        <fullName evidence="2">Uncharacterized protein</fullName>
    </submittedName>
</protein>
<keyword evidence="1" id="KW-0812">Transmembrane</keyword>
<evidence type="ECO:0000313" key="2">
    <source>
        <dbReference type="EMBL" id="KAI6650266.1"/>
    </source>
</evidence>
<dbReference type="Proteomes" id="UP001165289">
    <property type="component" value="Unassembled WGS sequence"/>
</dbReference>
<evidence type="ECO:0000313" key="3">
    <source>
        <dbReference type="Proteomes" id="UP001165289"/>
    </source>
</evidence>
<comment type="caution">
    <text evidence="2">The sequence shown here is derived from an EMBL/GenBank/DDBJ whole genome shotgun (WGS) entry which is preliminary data.</text>
</comment>
<gene>
    <name evidence="2" type="ORF">LOD99_5945</name>
</gene>
<sequence length="191" mass="21068">MSSGFVEVDVWPSQETRSIRREITRLQFLAAASLILKGTLLISSSSLLTVSVLYQTTHPITFQSLGGLLSATIITPITLLSLVSDCVHFRGKFIKYKSIIVLLAAPFWILGSVIVVCELGLSVFWLINISMDSGVTAYFLSVNHIFEAPLILASVVVSLIAWNLISKSQSDERATDVAWNVDDIITYTPRY</sequence>
<name>A0AAV7JMY3_9METZ</name>
<keyword evidence="3" id="KW-1185">Reference proteome</keyword>
<feature type="transmembrane region" description="Helical" evidence="1">
    <location>
        <begin position="145"/>
        <end position="165"/>
    </location>
</feature>
<proteinExistence type="predicted"/>
<reference evidence="2 3" key="1">
    <citation type="journal article" date="2023" name="BMC Biol.">
        <title>The compact genome of the sponge Oopsacas minuta (Hexactinellida) is lacking key metazoan core genes.</title>
        <authorList>
            <person name="Santini S."/>
            <person name="Schenkelaars Q."/>
            <person name="Jourda C."/>
            <person name="Duchesne M."/>
            <person name="Belahbib H."/>
            <person name="Rocher C."/>
            <person name="Selva M."/>
            <person name="Riesgo A."/>
            <person name="Vervoort M."/>
            <person name="Leys S.P."/>
            <person name="Kodjabachian L."/>
            <person name="Le Bivic A."/>
            <person name="Borchiellini C."/>
            <person name="Claverie J.M."/>
            <person name="Renard E."/>
        </authorList>
    </citation>
    <scope>NUCLEOTIDE SEQUENCE [LARGE SCALE GENOMIC DNA]</scope>
    <source>
        <strain evidence="2">SPO-2</strain>
    </source>
</reference>